<sequence>MHIAEDASGHRSSESFSAFPFKSCTRKIRSSVRCWFAAAKQAAQRYAEGVYFQSLLDQDVADNLTEPERLGIDFQHQSGQYILVNDTGKKQVFRIPEKWLLDNDHFIYRDDVTATDIIDIVDCDSRFTLRKCMVLDRCGKL</sequence>
<gene>
    <name evidence="1" type="ORF">SMTD_LOCUS2936</name>
</gene>
<name>A0A183NLF1_9TREM</name>
<reference evidence="1 2" key="1">
    <citation type="submission" date="2018-11" db="EMBL/GenBank/DDBJ databases">
        <authorList>
            <consortium name="Pathogen Informatics"/>
        </authorList>
    </citation>
    <scope>NUCLEOTIDE SEQUENCE [LARGE SCALE GENOMIC DNA]</scope>
    <source>
        <strain>Denwood</strain>
        <strain evidence="2">Zambia</strain>
    </source>
</reference>
<evidence type="ECO:0000313" key="2">
    <source>
        <dbReference type="Proteomes" id="UP000269396"/>
    </source>
</evidence>
<evidence type="ECO:0000313" key="1">
    <source>
        <dbReference type="EMBL" id="VDO90597.1"/>
    </source>
</evidence>
<protein>
    <submittedName>
        <fullName evidence="1">Uncharacterized protein</fullName>
    </submittedName>
</protein>
<accession>A0A183NLF1</accession>
<dbReference type="EMBL" id="UZAL01004571">
    <property type="protein sequence ID" value="VDO90597.1"/>
    <property type="molecule type" value="Genomic_DNA"/>
</dbReference>
<dbReference type="Proteomes" id="UP000269396">
    <property type="component" value="Unassembled WGS sequence"/>
</dbReference>
<organism evidence="1 2">
    <name type="scientific">Schistosoma mattheei</name>
    <dbReference type="NCBI Taxonomy" id="31246"/>
    <lineage>
        <taxon>Eukaryota</taxon>
        <taxon>Metazoa</taxon>
        <taxon>Spiralia</taxon>
        <taxon>Lophotrochozoa</taxon>
        <taxon>Platyhelminthes</taxon>
        <taxon>Trematoda</taxon>
        <taxon>Digenea</taxon>
        <taxon>Strigeidida</taxon>
        <taxon>Schistosomatoidea</taxon>
        <taxon>Schistosomatidae</taxon>
        <taxon>Schistosoma</taxon>
    </lineage>
</organism>
<proteinExistence type="predicted"/>
<dbReference type="AlphaFoldDB" id="A0A183NLF1"/>
<keyword evidence="2" id="KW-1185">Reference proteome</keyword>